<keyword evidence="1" id="KW-0472">Membrane</keyword>
<proteinExistence type="predicted"/>
<evidence type="ECO:0000313" key="2">
    <source>
        <dbReference type="EMBL" id="CAB0020660.1"/>
    </source>
</evidence>
<organism evidence="2 3">
    <name type="scientific">Nesidiocoris tenuis</name>
    <dbReference type="NCBI Taxonomy" id="355587"/>
    <lineage>
        <taxon>Eukaryota</taxon>
        <taxon>Metazoa</taxon>
        <taxon>Ecdysozoa</taxon>
        <taxon>Arthropoda</taxon>
        <taxon>Hexapoda</taxon>
        <taxon>Insecta</taxon>
        <taxon>Pterygota</taxon>
        <taxon>Neoptera</taxon>
        <taxon>Paraneoptera</taxon>
        <taxon>Hemiptera</taxon>
        <taxon>Heteroptera</taxon>
        <taxon>Panheteroptera</taxon>
        <taxon>Cimicomorpha</taxon>
        <taxon>Miridae</taxon>
        <taxon>Dicyphina</taxon>
        <taxon>Nesidiocoris</taxon>
    </lineage>
</organism>
<protein>
    <submittedName>
        <fullName evidence="2">Uncharacterized protein</fullName>
    </submittedName>
</protein>
<feature type="transmembrane region" description="Helical" evidence="1">
    <location>
        <begin position="98"/>
        <end position="116"/>
    </location>
</feature>
<dbReference type="Proteomes" id="UP000479000">
    <property type="component" value="Unassembled WGS sequence"/>
</dbReference>
<name>A0A6H5HV18_9HEMI</name>
<sequence length="117" mass="13091">MNSGLVKRHARRPWRWPWKDRRFTTTQLYDMATESLSSLGPTIPTTLLSTAPALTTVAPATTQLWNLTTSLRESSTAKPNEYTFNYTNFFGEPMESSLVTMIILAVVLGLIILATVI</sequence>
<evidence type="ECO:0000313" key="3">
    <source>
        <dbReference type="Proteomes" id="UP000479000"/>
    </source>
</evidence>
<dbReference type="AlphaFoldDB" id="A0A6H5HV18"/>
<feature type="non-terminal residue" evidence="2">
    <location>
        <position position="117"/>
    </location>
</feature>
<reference evidence="2 3" key="1">
    <citation type="submission" date="2020-02" db="EMBL/GenBank/DDBJ databases">
        <authorList>
            <person name="Ferguson B K."/>
        </authorList>
    </citation>
    <scope>NUCLEOTIDE SEQUENCE [LARGE SCALE GENOMIC DNA]</scope>
</reference>
<evidence type="ECO:0000256" key="1">
    <source>
        <dbReference type="SAM" id="Phobius"/>
    </source>
</evidence>
<gene>
    <name evidence="2" type="ORF">NTEN_LOCUS24232</name>
</gene>
<keyword evidence="1" id="KW-0812">Transmembrane</keyword>
<accession>A0A6H5HV18</accession>
<keyword evidence="3" id="KW-1185">Reference proteome</keyword>
<keyword evidence="1" id="KW-1133">Transmembrane helix</keyword>
<dbReference type="EMBL" id="CADCXU010035482">
    <property type="protein sequence ID" value="CAB0020660.1"/>
    <property type="molecule type" value="Genomic_DNA"/>
</dbReference>